<accession>A0A1F4RJB0</accession>
<feature type="chain" id="PRO_5009514240" description="Organic solvent tolerance-like N-terminal domain-containing protein" evidence="1">
    <location>
        <begin position="18"/>
        <end position="158"/>
    </location>
</feature>
<dbReference type="InterPro" id="IPR050218">
    <property type="entry name" value="LptD"/>
</dbReference>
<dbReference type="PANTHER" id="PTHR30189">
    <property type="entry name" value="LPS-ASSEMBLY PROTEIN"/>
    <property type="match status" value="1"/>
</dbReference>
<evidence type="ECO:0000313" key="3">
    <source>
        <dbReference type="Proteomes" id="UP000179095"/>
    </source>
</evidence>
<dbReference type="STRING" id="1802568.A3F86_05065"/>
<sequence>MKAIVISLLFLPSHSLAQNKDLAINGDNVSYEKDKSIVEARGSVEVIYKEVMVAGEHIIYNTETENIMADRGFFLRYSYMSIEGETLDYQIKDRAGVASGIMFNYGGIEIKGQKMELGLEKFKLNNASFTTCDFDNPHYRVTASEISLYPKYGWLVAS</sequence>
<protein>
    <recommendedName>
        <fullName evidence="4">Organic solvent tolerance-like N-terminal domain-containing protein</fullName>
    </recommendedName>
</protein>
<organism evidence="2 3">
    <name type="scientific">candidate division WOR-1 bacterium RIFCSPLOWO2_12_FULL_45_9</name>
    <dbReference type="NCBI Taxonomy" id="1802568"/>
    <lineage>
        <taxon>Bacteria</taxon>
        <taxon>Bacillati</taxon>
        <taxon>Saganbacteria</taxon>
    </lineage>
</organism>
<dbReference type="GO" id="GO:1990351">
    <property type="term" value="C:transporter complex"/>
    <property type="evidence" value="ECO:0007669"/>
    <property type="project" value="TreeGrafter"/>
</dbReference>
<dbReference type="Proteomes" id="UP000179095">
    <property type="component" value="Unassembled WGS sequence"/>
</dbReference>
<dbReference type="PANTHER" id="PTHR30189:SF1">
    <property type="entry name" value="LPS-ASSEMBLY PROTEIN LPTD"/>
    <property type="match status" value="1"/>
</dbReference>
<name>A0A1F4RJB0_UNCSA</name>
<dbReference type="Gene3D" id="2.60.450.10">
    <property type="entry name" value="Lipopolysaccharide (LPS) transport protein A like domain"/>
    <property type="match status" value="1"/>
</dbReference>
<evidence type="ECO:0000313" key="2">
    <source>
        <dbReference type="EMBL" id="OGC08280.1"/>
    </source>
</evidence>
<dbReference type="EMBL" id="METQ01000059">
    <property type="protein sequence ID" value="OGC08280.1"/>
    <property type="molecule type" value="Genomic_DNA"/>
</dbReference>
<dbReference type="GO" id="GO:0009279">
    <property type="term" value="C:cell outer membrane"/>
    <property type="evidence" value="ECO:0007669"/>
    <property type="project" value="TreeGrafter"/>
</dbReference>
<evidence type="ECO:0008006" key="4">
    <source>
        <dbReference type="Google" id="ProtNLM"/>
    </source>
</evidence>
<keyword evidence="1" id="KW-0732">Signal</keyword>
<comment type="caution">
    <text evidence="2">The sequence shown here is derived from an EMBL/GenBank/DDBJ whole genome shotgun (WGS) entry which is preliminary data.</text>
</comment>
<feature type="signal peptide" evidence="1">
    <location>
        <begin position="1"/>
        <end position="17"/>
    </location>
</feature>
<reference evidence="2 3" key="1">
    <citation type="journal article" date="2016" name="Nat. Commun.">
        <title>Thousands of microbial genomes shed light on interconnected biogeochemical processes in an aquifer system.</title>
        <authorList>
            <person name="Anantharaman K."/>
            <person name="Brown C.T."/>
            <person name="Hug L.A."/>
            <person name="Sharon I."/>
            <person name="Castelle C.J."/>
            <person name="Probst A.J."/>
            <person name="Thomas B.C."/>
            <person name="Singh A."/>
            <person name="Wilkins M.J."/>
            <person name="Karaoz U."/>
            <person name="Brodie E.L."/>
            <person name="Williams K.H."/>
            <person name="Hubbard S.S."/>
            <person name="Banfield J.F."/>
        </authorList>
    </citation>
    <scope>NUCLEOTIDE SEQUENCE [LARGE SCALE GENOMIC DNA]</scope>
</reference>
<gene>
    <name evidence="2" type="ORF">A3F86_05065</name>
</gene>
<proteinExistence type="predicted"/>
<evidence type="ECO:0000256" key="1">
    <source>
        <dbReference type="SAM" id="SignalP"/>
    </source>
</evidence>
<dbReference type="AlphaFoldDB" id="A0A1F4RJB0"/>